<protein>
    <submittedName>
        <fullName evidence="13">Putative rep protein</fullName>
    </submittedName>
</protein>
<keyword evidence="7" id="KW-0547">Nucleotide-binding</keyword>
<evidence type="ECO:0000259" key="12">
    <source>
        <dbReference type="PROSITE" id="PS52020"/>
    </source>
</evidence>
<evidence type="ECO:0000256" key="4">
    <source>
        <dbReference type="ARBA" id="ARBA00022705"/>
    </source>
</evidence>
<dbReference type="InterPro" id="IPR027417">
    <property type="entry name" value="P-loop_NTPase"/>
</dbReference>
<dbReference type="PROSITE" id="PS52020">
    <property type="entry name" value="CRESS_DNA_REP"/>
    <property type="match status" value="1"/>
</dbReference>
<accession>A0A1D8MK54</accession>
<evidence type="ECO:0000313" key="13">
    <source>
        <dbReference type="EMBL" id="AOV86329.1"/>
    </source>
</evidence>
<dbReference type="EMBL" id="KX259452">
    <property type="protein sequence ID" value="AOV86329.1"/>
    <property type="molecule type" value="Genomic_DNA"/>
</dbReference>
<keyword evidence="6" id="KW-0479">Metal-binding</keyword>
<keyword evidence="4" id="KW-0235">DNA replication</keyword>
<evidence type="ECO:0000256" key="1">
    <source>
        <dbReference type="ARBA" id="ARBA00004147"/>
    </source>
</evidence>
<dbReference type="InterPro" id="IPR049912">
    <property type="entry name" value="CRESS_DNA_REP"/>
</dbReference>
<name>A0A1D8MK54_9VIRU</name>
<dbReference type="GO" id="GO:0006260">
    <property type="term" value="P:DNA replication"/>
    <property type="evidence" value="ECO:0007669"/>
    <property type="project" value="UniProtKB-KW"/>
</dbReference>
<dbReference type="GO" id="GO:0016779">
    <property type="term" value="F:nucleotidyltransferase activity"/>
    <property type="evidence" value="ECO:0007669"/>
    <property type="project" value="UniProtKB-KW"/>
</dbReference>
<dbReference type="GO" id="GO:0000166">
    <property type="term" value="F:nucleotide binding"/>
    <property type="evidence" value="ECO:0007669"/>
    <property type="project" value="UniProtKB-KW"/>
</dbReference>
<organism evidence="13">
    <name type="scientific">uncultured virus</name>
    <dbReference type="NCBI Taxonomy" id="340016"/>
    <lineage>
        <taxon>Viruses</taxon>
        <taxon>environmental samples</taxon>
    </lineage>
</organism>
<dbReference type="GO" id="GO:0003677">
    <property type="term" value="F:DNA binding"/>
    <property type="evidence" value="ECO:0007669"/>
    <property type="project" value="UniProtKB-KW"/>
</dbReference>
<dbReference type="Pfam" id="PF02407">
    <property type="entry name" value="Viral_Rep"/>
    <property type="match status" value="1"/>
</dbReference>
<dbReference type="SUPFAM" id="SSF52540">
    <property type="entry name" value="P-loop containing nucleoside triphosphate hydrolases"/>
    <property type="match status" value="1"/>
</dbReference>
<dbReference type="GO" id="GO:0042025">
    <property type="term" value="C:host cell nucleus"/>
    <property type="evidence" value="ECO:0007669"/>
    <property type="project" value="UniProtKB-SubCell"/>
</dbReference>
<keyword evidence="11" id="KW-0238">DNA-binding</keyword>
<evidence type="ECO:0000256" key="7">
    <source>
        <dbReference type="ARBA" id="ARBA00022741"/>
    </source>
</evidence>
<keyword evidence="3" id="KW-0548">Nucleotidyltransferase</keyword>
<feature type="domain" description="CRESS-DNA virus Rep endonuclease" evidence="12">
    <location>
        <begin position="4"/>
        <end position="100"/>
    </location>
</feature>
<keyword evidence="10" id="KW-0190">Covalent protein-DNA linkage</keyword>
<evidence type="ECO:0000256" key="2">
    <source>
        <dbReference type="ARBA" id="ARBA00022679"/>
    </source>
</evidence>
<keyword evidence="9" id="KW-0378">Hydrolase</keyword>
<dbReference type="GO" id="GO:0016787">
    <property type="term" value="F:hydrolase activity"/>
    <property type="evidence" value="ECO:0007669"/>
    <property type="project" value="UniProtKB-KW"/>
</dbReference>
<sequence length="299" mass="35137">MTRQAKSRGWCFTINNPTFGDTLDIEALKHAARYVIWGNEVGQDNGTPHFQGFTYFANAVTMARIKQILRRAHLEPQRGTVNQAIEYCKKDGDWEEHGDKPVQGGGNSQRERWRILIKLAEDGEWEQVKHDFPGEWIRYGKRLLELRKRKRHVLDGDLEHEWWYGPTGTGKSKTLWELYPEHYAKELNKWWDGYCDEDVVAIEEWAPKNECTASFLKIWADRYPFPAQIKGGTIHGIRPRKIIVLSNYTIEQCFTNEEDREPIKRRFKVKHFPYQSTPQTTTEWVNELDTIEALLNLSQ</sequence>
<keyword evidence="8" id="KW-0255">Endonuclease</keyword>
<dbReference type="Gene3D" id="3.40.1310.20">
    <property type="match status" value="1"/>
</dbReference>
<dbReference type="GO" id="GO:0004519">
    <property type="term" value="F:endonuclease activity"/>
    <property type="evidence" value="ECO:0007669"/>
    <property type="project" value="UniProtKB-KW"/>
</dbReference>
<evidence type="ECO:0000256" key="5">
    <source>
        <dbReference type="ARBA" id="ARBA00022722"/>
    </source>
</evidence>
<dbReference type="Gene3D" id="3.40.50.300">
    <property type="entry name" value="P-loop containing nucleotide triphosphate hydrolases"/>
    <property type="match status" value="1"/>
</dbReference>
<evidence type="ECO:0000256" key="6">
    <source>
        <dbReference type="ARBA" id="ARBA00022723"/>
    </source>
</evidence>
<evidence type="ECO:0000256" key="8">
    <source>
        <dbReference type="ARBA" id="ARBA00022759"/>
    </source>
</evidence>
<keyword evidence="5" id="KW-0540">Nuclease</keyword>
<comment type="subcellular location">
    <subcellularLocation>
        <location evidence="1">Host nucleus</location>
    </subcellularLocation>
</comment>
<evidence type="ECO:0000256" key="9">
    <source>
        <dbReference type="ARBA" id="ARBA00022801"/>
    </source>
</evidence>
<evidence type="ECO:0000256" key="11">
    <source>
        <dbReference type="ARBA" id="ARBA00023125"/>
    </source>
</evidence>
<keyword evidence="2" id="KW-0808">Transferase</keyword>
<dbReference type="GO" id="GO:0046872">
    <property type="term" value="F:metal ion binding"/>
    <property type="evidence" value="ECO:0007669"/>
    <property type="project" value="UniProtKB-KW"/>
</dbReference>
<reference evidence="13" key="1">
    <citation type="submission" date="2016-05" db="EMBL/GenBank/DDBJ databases">
        <title>Viral Hybridization Blurs Taxonomic Lines in a Wastewater Treatment Plant.</title>
        <authorList>
            <person name="Pearson V.M.M."/>
            <person name="Caudle S.B."/>
            <person name="Rokyta D.R."/>
        </authorList>
    </citation>
    <scope>NUCLEOTIDE SEQUENCE</scope>
    <source>
        <strain evidence="13">Wastewater_Circular_Virus_FL59</strain>
    </source>
</reference>
<proteinExistence type="predicted"/>
<evidence type="ECO:0000256" key="3">
    <source>
        <dbReference type="ARBA" id="ARBA00022695"/>
    </source>
</evidence>
<evidence type="ECO:0000256" key="10">
    <source>
        <dbReference type="ARBA" id="ARBA00023124"/>
    </source>
</evidence>